<reference evidence="1 2" key="1">
    <citation type="submission" date="2019-03" db="EMBL/GenBank/DDBJ databases">
        <title>First draft genome of Liparis tanakae, snailfish: a comprehensive survey of snailfish specific genes.</title>
        <authorList>
            <person name="Kim W."/>
            <person name="Song I."/>
            <person name="Jeong J.-H."/>
            <person name="Kim D."/>
            <person name="Kim S."/>
            <person name="Ryu S."/>
            <person name="Song J.Y."/>
            <person name="Lee S.K."/>
        </authorList>
    </citation>
    <scope>NUCLEOTIDE SEQUENCE [LARGE SCALE GENOMIC DNA]</scope>
    <source>
        <tissue evidence="1">Muscle</tissue>
    </source>
</reference>
<accession>A0A4Z2HJD8</accession>
<protein>
    <submittedName>
        <fullName evidence="1">Uncharacterized protein</fullName>
    </submittedName>
</protein>
<dbReference type="EMBL" id="SRLO01000226">
    <property type="protein sequence ID" value="TNN66029.1"/>
    <property type="molecule type" value="Genomic_DNA"/>
</dbReference>
<name>A0A4Z2HJD8_9TELE</name>
<evidence type="ECO:0000313" key="1">
    <source>
        <dbReference type="EMBL" id="TNN66029.1"/>
    </source>
</evidence>
<gene>
    <name evidence="1" type="ORF">EYF80_023785</name>
</gene>
<dbReference type="AlphaFoldDB" id="A0A4Z2HJD8"/>
<dbReference type="Proteomes" id="UP000314294">
    <property type="component" value="Unassembled WGS sequence"/>
</dbReference>
<comment type="caution">
    <text evidence="1">The sequence shown here is derived from an EMBL/GenBank/DDBJ whole genome shotgun (WGS) entry which is preliminary data.</text>
</comment>
<organism evidence="1 2">
    <name type="scientific">Liparis tanakae</name>
    <name type="common">Tanaka's snailfish</name>
    <dbReference type="NCBI Taxonomy" id="230148"/>
    <lineage>
        <taxon>Eukaryota</taxon>
        <taxon>Metazoa</taxon>
        <taxon>Chordata</taxon>
        <taxon>Craniata</taxon>
        <taxon>Vertebrata</taxon>
        <taxon>Euteleostomi</taxon>
        <taxon>Actinopterygii</taxon>
        <taxon>Neopterygii</taxon>
        <taxon>Teleostei</taxon>
        <taxon>Neoteleostei</taxon>
        <taxon>Acanthomorphata</taxon>
        <taxon>Eupercaria</taxon>
        <taxon>Perciformes</taxon>
        <taxon>Cottioidei</taxon>
        <taxon>Cottales</taxon>
        <taxon>Liparidae</taxon>
        <taxon>Liparis</taxon>
    </lineage>
</organism>
<keyword evidence="2" id="KW-1185">Reference proteome</keyword>
<sequence length="292" mass="30742">MTFTSRLALESFNLGRASWEASRSACAACSRSSVALSFSSSALWISSWLRPCASCSARCSASASSACCSRSLSRSALRSRSARSFSISASLRSASCSLAASSGYRLAPSARRARSPSASCSVASRRRVQKSSRSLVLRLQALQRRPQLLGVLLRAGGGGAPAAQRGPQLAQGALVRLHLLAARRQRRLVLLLQLAALLVALAARRQQLSAQRQRLRLGVAAVGPRLGVATAAAIAALRAGVGPPEFGLQVLHLGSAEAELLLQLDDVTLLLHRGLLAGTEENACQPFSFLED</sequence>
<proteinExistence type="predicted"/>
<evidence type="ECO:0000313" key="2">
    <source>
        <dbReference type="Proteomes" id="UP000314294"/>
    </source>
</evidence>